<keyword evidence="3" id="KW-0716">Sensory transduction</keyword>
<keyword evidence="8" id="KW-0406">Ion transport</keyword>
<protein>
    <recommendedName>
        <fullName evidence="15">Ion transport domain-containing protein</fullName>
    </recommendedName>
</protein>
<feature type="transmembrane region" description="Helical" evidence="14">
    <location>
        <begin position="1057"/>
        <end position="1079"/>
    </location>
</feature>
<dbReference type="GeneID" id="136817385"/>
<dbReference type="GO" id="GO:0005216">
    <property type="term" value="F:monoatomic ion channel activity"/>
    <property type="evidence" value="ECO:0007669"/>
    <property type="project" value="InterPro"/>
</dbReference>
<dbReference type="RefSeq" id="XP_066929826.1">
    <property type="nucleotide sequence ID" value="XM_067073725.1"/>
</dbReference>
<feature type="repeat" description="ANK" evidence="11">
    <location>
        <begin position="682"/>
        <end position="714"/>
    </location>
</feature>
<comment type="subcellular location">
    <subcellularLocation>
        <location evidence="1">Membrane</location>
        <topology evidence="1">Multi-pass membrane protein</topology>
    </subcellularLocation>
</comment>
<dbReference type="PROSITE" id="PS50297">
    <property type="entry name" value="ANK_REP_REGION"/>
    <property type="match status" value="10"/>
</dbReference>
<feature type="repeat" description="ANK" evidence="11">
    <location>
        <begin position="442"/>
        <end position="474"/>
    </location>
</feature>
<name>A0A7M5UX23_9CNID</name>
<dbReference type="Pfam" id="PF00023">
    <property type="entry name" value="Ank"/>
    <property type="match status" value="1"/>
</dbReference>
<keyword evidence="9 14" id="KW-0472">Membrane</keyword>
<evidence type="ECO:0000256" key="10">
    <source>
        <dbReference type="ARBA" id="ARBA00023303"/>
    </source>
</evidence>
<feature type="transmembrane region" description="Helical" evidence="14">
    <location>
        <begin position="892"/>
        <end position="914"/>
    </location>
</feature>
<dbReference type="InterPro" id="IPR005821">
    <property type="entry name" value="Ion_trans_dom"/>
</dbReference>
<organism evidence="16 17">
    <name type="scientific">Clytia hemisphaerica</name>
    <dbReference type="NCBI Taxonomy" id="252671"/>
    <lineage>
        <taxon>Eukaryota</taxon>
        <taxon>Metazoa</taxon>
        <taxon>Cnidaria</taxon>
        <taxon>Hydrozoa</taxon>
        <taxon>Hydroidolina</taxon>
        <taxon>Leptothecata</taxon>
        <taxon>Obeliida</taxon>
        <taxon>Clytiidae</taxon>
        <taxon>Clytia</taxon>
    </lineage>
</organism>
<dbReference type="Gene3D" id="1.25.40.20">
    <property type="entry name" value="Ankyrin repeat-containing domain"/>
    <property type="match status" value="8"/>
</dbReference>
<keyword evidence="7 11" id="KW-0040">ANK repeat</keyword>
<evidence type="ECO:0000259" key="15">
    <source>
        <dbReference type="Pfam" id="PF00520"/>
    </source>
</evidence>
<evidence type="ECO:0000256" key="3">
    <source>
        <dbReference type="ARBA" id="ARBA00022606"/>
    </source>
</evidence>
<evidence type="ECO:0000256" key="12">
    <source>
        <dbReference type="SAM" id="Coils"/>
    </source>
</evidence>
<evidence type="ECO:0000256" key="6">
    <source>
        <dbReference type="ARBA" id="ARBA00022989"/>
    </source>
</evidence>
<dbReference type="AlphaFoldDB" id="A0A7M5UX23"/>
<evidence type="ECO:0000256" key="9">
    <source>
        <dbReference type="ARBA" id="ARBA00023136"/>
    </source>
</evidence>
<evidence type="ECO:0000256" key="1">
    <source>
        <dbReference type="ARBA" id="ARBA00004141"/>
    </source>
</evidence>
<dbReference type="GO" id="GO:1902495">
    <property type="term" value="C:transmembrane transporter complex"/>
    <property type="evidence" value="ECO:0007669"/>
    <property type="project" value="TreeGrafter"/>
</dbReference>
<evidence type="ECO:0000313" key="17">
    <source>
        <dbReference type="Proteomes" id="UP000594262"/>
    </source>
</evidence>
<dbReference type="OrthoDB" id="1661883at2759"/>
<feature type="repeat" description="ANK" evidence="11">
    <location>
        <begin position="582"/>
        <end position="614"/>
    </location>
</feature>
<evidence type="ECO:0000256" key="5">
    <source>
        <dbReference type="ARBA" id="ARBA00022737"/>
    </source>
</evidence>
<evidence type="ECO:0000256" key="2">
    <source>
        <dbReference type="ARBA" id="ARBA00022448"/>
    </source>
</evidence>
<accession>A0A7M5UX23</accession>
<dbReference type="Pfam" id="PF00520">
    <property type="entry name" value="Ion_trans"/>
    <property type="match status" value="1"/>
</dbReference>
<evidence type="ECO:0000256" key="13">
    <source>
        <dbReference type="SAM" id="MobiDB-lite"/>
    </source>
</evidence>
<dbReference type="Pfam" id="PF13637">
    <property type="entry name" value="Ank_4"/>
    <property type="match status" value="1"/>
</dbReference>
<keyword evidence="17" id="KW-1185">Reference proteome</keyword>
<sequence>MKNKSSEYNSTLEVYGYRKYRRIVPSNSPRMFRAAPPSPRRTRIDSVAGTGTTNYGMDGVYQNGLTPANGGPHLNNNNMGGTTGDIKLEEQVPYNGLQREKLSFHQAARYGNEMIVKKYLQKYKKRSRKINKLNRQELSALHYAVRHGHMGVIDLLVKGRANVNVAGSDGALPIHFAAKYFRKDKHVAITMNTPLDEDVADEKPILHVAAVKSGFTTATAAGVEQVAELLPDAIVNEEVEDVISYLLHHGANINAGDNYNQTPLNYAAIKGNIEAITLLINWTETENEIDIGMKDTSGATPLHNACGNGHVQAAKILLLSGAELMSWDNEHMNPLHYAATGDGSKVLREIIMDIEKGGGMWRDWSLSQIINDKNVEGESLLHLAVANDDYRTCCLVIEKGADVNLCRDGFITPLHLAATSGSVEICKLLVASKADLEAQNEDLQTPLHKAARNNRTGVVEFLLSKGCDINAYDNENQTPLMLAVGNGHKETVEILLSHDADLSIVDLYEKSVIFCAAEENAIEVLKLLLEKTKSRENDFEVMINQVDRFENTPLHAASLHGYIHIVSLLLDYGADIDVWNDEDNTPLHLACIHGNKKVAKILLANKPSIINDEDESGNTPLHLAALNGHFKIIDMLVDQGASVDPRNILQWTPLDCAAAKGFKKCVKVLLEYDAPIDPCDIARTTPLHLACQEGHDQVVSVLLKEGADITLCDHSGKNALDMAIEKSHKKVAKVLLGHKEWITLMRNRTKYGKVIRSPMRQLITKLPDVAHIVLNKCMDLTNTVTPDDPDYKVKFFYEFIDDTFCDWNPDFMDSQYLGHKDEDTRSIASQTTTTSLLKDADANQLTRKNQHLLQLKENHPIYLMCKHKRSNLLNHPLVLSLIYHKWQNFGRLVFYSKFAIYFIFLLFLTGYVLVTKPLLPRNVAVNGTSACIKRATLADKEATLTFMFHHIGRIVVLVLASLQLLLELIQLINRQLSYVADLTNWMEWLIYLLAIFFVREDYDWVTTSTSLCQLDSYFINIGALTIFLAWIDLLLFIQKFPSLGIYVVMFTDVTKTFLKFSITFILFVLAFGFSFFFLIGDKFLTFSNTGRSFLKTIVMMIGEFDYDNIFSEAGYKPPTATWILFFFFVIIMTILLMNLMVGLAVDDIKGVLDMAVLNRVAMQVHLVLDVEKSLPKTFRKRYVIKDKIVYPNRDFRWISLISHITKMDEINEALNPTKSIQEIVAEHTGSIRDSVDSLQKESKDTKKQIRNIEQMLERLLKHSNVNDNDDDEQIWDW</sequence>
<dbReference type="SMART" id="SM00248">
    <property type="entry name" value="ANK"/>
    <property type="match status" value="15"/>
</dbReference>
<evidence type="ECO:0000256" key="11">
    <source>
        <dbReference type="PROSITE-ProRule" id="PRU00023"/>
    </source>
</evidence>
<evidence type="ECO:0000256" key="4">
    <source>
        <dbReference type="ARBA" id="ARBA00022692"/>
    </source>
</evidence>
<feature type="repeat" description="ANK" evidence="11">
    <location>
        <begin position="136"/>
        <end position="168"/>
    </location>
</feature>
<dbReference type="InterPro" id="IPR052076">
    <property type="entry name" value="TRP_cation_channel"/>
</dbReference>
<keyword evidence="4 14" id="KW-0812">Transmembrane</keyword>
<feature type="repeat" description="ANK" evidence="11">
    <location>
        <begin position="475"/>
        <end position="507"/>
    </location>
</feature>
<feature type="repeat" description="ANK" evidence="11">
    <location>
        <begin position="376"/>
        <end position="408"/>
    </location>
</feature>
<keyword evidence="12" id="KW-0175">Coiled coil</keyword>
<feature type="transmembrane region" description="Helical" evidence="14">
    <location>
        <begin position="1122"/>
        <end position="1145"/>
    </location>
</feature>
<dbReference type="Pfam" id="PF12796">
    <property type="entry name" value="Ank_2"/>
    <property type="match status" value="6"/>
</dbReference>
<evidence type="ECO:0000313" key="16">
    <source>
        <dbReference type="EnsemblMetazoa" id="CLYHEMP002668.2"/>
    </source>
</evidence>
<feature type="transmembrane region" description="Helical" evidence="14">
    <location>
        <begin position="978"/>
        <end position="997"/>
    </location>
</feature>
<dbReference type="PANTHER" id="PTHR47143">
    <property type="entry name" value="TRANSIENT RECEPTOR POTENTIAL CATION CHANNEL PROTEIN PAINLESS"/>
    <property type="match status" value="1"/>
</dbReference>
<keyword evidence="2" id="KW-0813">Transport</keyword>
<feature type="domain" description="Ion transport" evidence="15">
    <location>
        <begin position="944"/>
        <end position="1148"/>
    </location>
</feature>
<dbReference type="PROSITE" id="PS50088">
    <property type="entry name" value="ANK_REPEAT"/>
    <property type="match status" value="10"/>
</dbReference>
<proteinExistence type="predicted"/>
<feature type="repeat" description="ANK" evidence="11">
    <location>
        <begin position="616"/>
        <end position="648"/>
    </location>
</feature>
<feature type="transmembrane region" description="Helical" evidence="14">
    <location>
        <begin position="1017"/>
        <end position="1037"/>
    </location>
</feature>
<feature type="repeat" description="ANK" evidence="11">
    <location>
        <begin position="297"/>
        <end position="329"/>
    </location>
</feature>
<keyword evidence="5" id="KW-0677">Repeat</keyword>
<feature type="repeat" description="ANK" evidence="11">
    <location>
        <begin position="412"/>
        <end position="441"/>
    </location>
</feature>
<dbReference type="EnsemblMetazoa" id="CLYHEMT002668.2">
    <property type="protein sequence ID" value="CLYHEMP002668.2"/>
    <property type="gene ID" value="CLYHEMG002668"/>
</dbReference>
<dbReference type="PRINTS" id="PR01415">
    <property type="entry name" value="ANKYRIN"/>
</dbReference>
<reference evidence="16" key="1">
    <citation type="submission" date="2021-01" db="UniProtKB">
        <authorList>
            <consortium name="EnsemblMetazoa"/>
        </authorList>
    </citation>
    <scope>IDENTIFICATION</scope>
</reference>
<dbReference type="Proteomes" id="UP000594262">
    <property type="component" value="Unplaced"/>
</dbReference>
<feature type="region of interest" description="Disordered" evidence="13">
    <location>
        <begin position="28"/>
        <end position="48"/>
    </location>
</feature>
<evidence type="ECO:0000256" key="7">
    <source>
        <dbReference type="ARBA" id="ARBA00023043"/>
    </source>
</evidence>
<dbReference type="PANTHER" id="PTHR47143:SF3">
    <property type="entry name" value="PWWP DOMAIN-CONTAINING PROTEIN"/>
    <property type="match status" value="1"/>
</dbReference>
<dbReference type="InterPro" id="IPR036770">
    <property type="entry name" value="Ankyrin_rpt-contain_sf"/>
</dbReference>
<evidence type="ECO:0000256" key="14">
    <source>
        <dbReference type="SAM" id="Phobius"/>
    </source>
</evidence>
<feature type="coiled-coil region" evidence="12">
    <location>
        <begin position="1235"/>
        <end position="1262"/>
    </location>
</feature>
<evidence type="ECO:0000256" key="8">
    <source>
        <dbReference type="ARBA" id="ARBA00023065"/>
    </source>
</evidence>
<feature type="repeat" description="ANK" evidence="11">
    <location>
        <begin position="549"/>
        <end position="581"/>
    </location>
</feature>
<keyword evidence="6 14" id="KW-1133">Transmembrane helix</keyword>
<dbReference type="InterPro" id="IPR002110">
    <property type="entry name" value="Ankyrin_rpt"/>
</dbReference>
<keyword evidence="10" id="KW-0407">Ion channel</keyword>
<dbReference type="SUPFAM" id="SSF48403">
    <property type="entry name" value="Ankyrin repeat"/>
    <property type="match status" value="2"/>
</dbReference>